<reference evidence="2" key="1">
    <citation type="journal article" date="2019" name="Int. J. Syst. Evol. Microbiol.">
        <title>The Global Catalogue of Microorganisms (GCM) 10K type strain sequencing project: providing services to taxonomists for standard genome sequencing and annotation.</title>
        <authorList>
            <consortium name="The Broad Institute Genomics Platform"/>
            <consortium name="The Broad Institute Genome Sequencing Center for Infectious Disease"/>
            <person name="Wu L."/>
            <person name="Ma J."/>
        </authorList>
    </citation>
    <scope>NUCLEOTIDE SEQUENCE [LARGE SCALE GENOMIC DNA]</scope>
    <source>
        <strain evidence="2">CCUG 53903</strain>
    </source>
</reference>
<keyword evidence="2" id="KW-1185">Reference proteome</keyword>
<evidence type="ECO:0000313" key="2">
    <source>
        <dbReference type="Proteomes" id="UP001596457"/>
    </source>
</evidence>
<dbReference type="Proteomes" id="UP001596457">
    <property type="component" value="Unassembled WGS sequence"/>
</dbReference>
<proteinExistence type="predicted"/>
<evidence type="ECO:0000313" key="1">
    <source>
        <dbReference type="EMBL" id="MFC7461053.1"/>
    </source>
</evidence>
<comment type="caution">
    <text evidence="1">The sequence shown here is derived from an EMBL/GenBank/DDBJ whole genome shotgun (WGS) entry which is preliminary data.</text>
</comment>
<gene>
    <name evidence="1" type="ORF">ACFQU0_11535</name>
</gene>
<dbReference type="EMBL" id="JBHTBZ010000027">
    <property type="protein sequence ID" value="MFC7461053.1"/>
    <property type="molecule type" value="Genomic_DNA"/>
</dbReference>
<accession>A0ABW2SCX1</accession>
<protein>
    <submittedName>
        <fullName evidence="1">Uncharacterized protein</fullName>
    </submittedName>
</protein>
<organism evidence="1 2">
    <name type="scientific">Hydrogenophaga defluvii</name>
    <dbReference type="NCBI Taxonomy" id="249410"/>
    <lineage>
        <taxon>Bacteria</taxon>
        <taxon>Pseudomonadati</taxon>
        <taxon>Pseudomonadota</taxon>
        <taxon>Betaproteobacteria</taxon>
        <taxon>Burkholderiales</taxon>
        <taxon>Comamonadaceae</taxon>
        <taxon>Hydrogenophaga</taxon>
    </lineage>
</organism>
<dbReference type="RefSeq" id="WP_382200877.1">
    <property type="nucleotide sequence ID" value="NZ_JBHTBZ010000027.1"/>
</dbReference>
<sequence length="153" mass="17345">MADKEISRSVLNEIQSRRLKEARQIDPTHGLQALAEYAPVSLGTIEHLLDLGNTPQELVTSFCTATLWKCRDSTGKTAREAFERAEAVRAEGRQRMQRDLSQAAATGLPVLIGTPRQIDWATSLRTAHLKHFPDSEHKKQKKAAWWIDHRHEL</sequence>
<name>A0ABW2SCX1_9BURK</name>